<gene>
    <name evidence="2" type="ORF">V6590_12575</name>
</gene>
<reference evidence="2" key="1">
    <citation type="submission" date="2024-02" db="EMBL/GenBank/DDBJ databases">
        <title>Genome sequences of strain Gemmobacter sp. JM10B15.</title>
        <authorList>
            <person name="Zhang M."/>
        </authorList>
    </citation>
    <scope>NUCLEOTIDE SEQUENCE</scope>
    <source>
        <strain evidence="2">JM10B15</strain>
    </source>
</reference>
<sequence>MKRTGHALVILGLTILTQLGGLAWGLALFTRWRWRAFPLIYLAIWVVAQLLAPLAGRQPLPCTGAPLRMQSIFYCAALRNFAVPELADLAHDAAARVADKHPGTITLALDGGFPIPGLPMLPHLSHADGRKLDFALFYKNSTGDYLPGKTRAPLGYFAFETLDHPQCPAAFPTLRWDFRWMQAIYPDRPIDDRRTKALGQALLDDPRLGKMLLEPALAERLGLADPKLRFQGCRAARHDDHFHVQL</sequence>
<proteinExistence type="predicted"/>
<dbReference type="SUPFAM" id="SSF55166">
    <property type="entry name" value="Hedgehog/DD-peptidase"/>
    <property type="match status" value="1"/>
</dbReference>
<evidence type="ECO:0000313" key="3">
    <source>
        <dbReference type="Proteomes" id="UP001431963"/>
    </source>
</evidence>
<evidence type="ECO:0000313" key="2">
    <source>
        <dbReference type="EMBL" id="MEH7828987.1"/>
    </source>
</evidence>
<organism evidence="2 3">
    <name type="scientific">Gemmobacter denitrificans</name>
    <dbReference type="NCBI Taxonomy" id="3123040"/>
    <lineage>
        <taxon>Bacteria</taxon>
        <taxon>Pseudomonadati</taxon>
        <taxon>Pseudomonadota</taxon>
        <taxon>Alphaproteobacteria</taxon>
        <taxon>Rhodobacterales</taxon>
        <taxon>Paracoccaceae</taxon>
        <taxon>Gemmobacter</taxon>
    </lineage>
</organism>
<protein>
    <submittedName>
        <fullName evidence="2">Uncharacterized protein</fullName>
    </submittedName>
</protein>
<keyword evidence="1" id="KW-1133">Transmembrane helix</keyword>
<dbReference type="Proteomes" id="UP001431963">
    <property type="component" value="Unassembled WGS sequence"/>
</dbReference>
<accession>A0ABU8BWA6</accession>
<dbReference type="Gene3D" id="3.30.1380.10">
    <property type="match status" value="1"/>
</dbReference>
<dbReference type="RefSeq" id="WP_335423595.1">
    <property type="nucleotide sequence ID" value="NZ_JBALHR010000007.1"/>
</dbReference>
<dbReference type="InterPro" id="IPR009045">
    <property type="entry name" value="Zn_M74/Hedgehog-like"/>
</dbReference>
<evidence type="ECO:0000256" key="1">
    <source>
        <dbReference type="SAM" id="Phobius"/>
    </source>
</evidence>
<keyword evidence="1" id="KW-0472">Membrane</keyword>
<keyword evidence="3" id="KW-1185">Reference proteome</keyword>
<feature type="transmembrane region" description="Helical" evidence="1">
    <location>
        <begin position="6"/>
        <end position="29"/>
    </location>
</feature>
<name>A0ABU8BWA6_9RHOB</name>
<keyword evidence="1" id="KW-0812">Transmembrane</keyword>
<dbReference type="EMBL" id="JBALHR010000007">
    <property type="protein sequence ID" value="MEH7828987.1"/>
    <property type="molecule type" value="Genomic_DNA"/>
</dbReference>
<comment type="caution">
    <text evidence="2">The sequence shown here is derived from an EMBL/GenBank/DDBJ whole genome shotgun (WGS) entry which is preliminary data.</text>
</comment>